<evidence type="ECO:0000259" key="9">
    <source>
        <dbReference type="Pfam" id="PF00561"/>
    </source>
</evidence>
<keyword evidence="4 7" id="KW-0442">Lipid degradation</keyword>
<keyword evidence="3 7" id="KW-0378">Hydrolase</keyword>
<comment type="caution">
    <text evidence="10">The sequence shown here is derived from an EMBL/GenBank/DDBJ whole genome shotgun (WGS) entry which is preliminary data.</text>
</comment>
<dbReference type="EMBL" id="JACGCM010000417">
    <property type="protein sequence ID" value="KAF6172614.1"/>
    <property type="molecule type" value="Genomic_DNA"/>
</dbReference>
<feature type="active site" description="Nucleophile" evidence="8">
    <location>
        <position position="117"/>
    </location>
</feature>
<dbReference type="SUPFAM" id="SSF53474">
    <property type="entry name" value="alpha/beta-Hydrolases"/>
    <property type="match status" value="1"/>
</dbReference>
<dbReference type="InterPro" id="IPR025483">
    <property type="entry name" value="Lipase_euk"/>
</dbReference>
<keyword evidence="5" id="KW-0443">Lipid metabolism</keyword>
<sequence>MVLCFRLQTHLRLLYRERTKFLCERERQSGRNGRGGDVWFLNSVEESLGFVLADHDFDVWVGNVRGTHWSHGHISLSEKDKEFWDWSWQELACYDLVEMINYVHSVTDSKVFYVGHSQGTIMGLAAFTQPDIVDMVEAAALLSPISYLDHINSPFVLKLVSMHLDKIILDMGFHQLNFRSDFGVRILDSMCDGHMDCNDLLSSITGKNCCFNNSRVDFYLEYEPHPSSSKNLNHLFQSKLIKLSRILFVWRKRLSLELEGDNSGELEGDNSGTHGEAVVVRTVIRKGNFAKYDYGLLGNFKRYGQTKPSTFNLGNIPTSLPIWMAYGGNDALSDVTDLEHTIKELKHKPELLYLESYAHIDFILSVRAKEDVYNQMIGFFQSQGKLSSS</sequence>
<dbReference type="GO" id="GO:0016788">
    <property type="term" value="F:hydrolase activity, acting on ester bonds"/>
    <property type="evidence" value="ECO:0007669"/>
    <property type="project" value="InterPro"/>
</dbReference>
<dbReference type="FunFam" id="3.40.50.1820:FF:000057">
    <property type="entry name" value="Lipase"/>
    <property type="match status" value="1"/>
</dbReference>
<evidence type="ECO:0000256" key="4">
    <source>
        <dbReference type="ARBA" id="ARBA00022963"/>
    </source>
</evidence>
<proteinExistence type="inferred from homology"/>
<dbReference type="GO" id="GO:0016042">
    <property type="term" value="P:lipid catabolic process"/>
    <property type="evidence" value="ECO:0007669"/>
    <property type="project" value="UniProtKB-KW"/>
</dbReference>
<reference evidence="10 11" key="1">
    <citation type="journal article" date="2020" name="IScience">
        <title>Genome Sequencing of the Endangered Kingdonia uniflora (Circaeasteraceae, Ranunculales) Reveals Potential Mechanisms of Evolutionary Specialization.</title>
        <authorList>
            <person name="Sun Y."/>
            <person name="Deng T."/>
            <person name="Zhang A."/>
            <person name="Moore M.J."/>
            <person name="Landis J.B."/>
            <person name="Lin N."/>
            <person name="Zhang H."/>
            <person name="Zhang X."/>
            <person name="Huang J."/>
            <person name="Zhang X."/>
            <person name="Sun H."/>
            <person name="Wang H."/>
        </authorList>
    </citation>
    <scope>NUCLEOTIDE SEQUENCE [LARGE SCALE GENOMIC DNA]</scope>
    <source>
        <strain evidence="10">TB1705</strain>
        <tissue evidence="10">Leaf</tissue>
    </source>
</reference>
<dbReference type="PIRSF" id="PIRSF000862">
    <property type="entry name" value="Steryl_ester_lip"/>
    <property type="match status" value="1"/>
</dbReference>
<dbReference type="Proteomes" id="UP000541444">
    <property type="component" value="Unassembled WGS sequence"/>
</dbReference>
<evidence type="ECO:0000256" key="1">
    <source>
        <dbReference type="ARBA" id="ARBA00010701"/>
    </source>
</evidence>
<dbReference type="PANTHER" id="PTHR11005">
    <property type="entry name" value="LYSOSOMAL ACID LIPASE-RELATED"/>
    <property type="match status" value="1"/>
</dbReference>
<evidence type="ECO:0000256" key="5">
    <source>
        <dbReference type="ARBA" id="ARBA00023098"/>
    </source>
</evidence>
<feature type="active site" description="Charge relay system" evidence="8">
    <location>
        <position position="330"/>
    </location>
</feature>
<evidence type="ECO:0000313" key="11">
    <source>
        <dbReference type="Proteomes" id="UP000541444"/>
    </source>
</evidence>
<evidence type="ECO:0000256" key="6">
    <source>
        <dbReference type="ARBA" id="ARBA00023180"/>
    </source>
</evidence>
<feature type="domain" description="AB hydrolase-1" evidence="9">
    <location>
        <begin position="51"/>
        <end position="158"/>
    </location>
</feature>
<name>A0A7J7P0A3_9MAGN</name>
<dbReference type="OrthoDB" id="9974421at2759"/>
<keyword evidence="6" id="KW-0325">Glycoprotein</keyword>
<comment type="similarity">
    <text evidence="1 7">Belongs to the AB hydrolase superfamily. Lipase family.</text>
</comment>
<keyword evidence="11" id="KW-1185">Reference proteome</keyword>
<evidence type="ECO:0000256" key="2">
    <source>
        <dbReference type="ARBA" id="ARBA00022729"/>
    </source>
</evidence>
<dbReference type="Gene3D" id="3.40.50.1820">
    <property type="entry name" value="alpha/beta hydrolase"/>
    <property type="match status" value="1"/>
</dbReference>
<evidence type="ECO:0000313" key="10">
    <source>
        <dbReference type="EMBL" id="KAF6172614.1"/>
    </source>
</evidence>
<organism evidence="10 11">
    <name type="scientific">Kingdonia uniflora</name>
    <dbReference type="NCBI Taxonomy" id="39325"/>
    <lineage>
        <taxon>Eukaryota</taxon>
        <taxon>Viridiplantae</taxon>
        <taxon>Streptophyta</taxon>
        <taxon>Embryophyta</taxon>
        <taxon>Tracheophyta</taxon>
        <taxon>Spermatophyta</taxon>
        <taxon>Magnoliopsida</taxon>
        <taxon>Ranunculales</taxon>
        <taxon>Circaeasteraceae</taxon>
        <taxon>Kingdonia</taxon>
    </lineage>
</organism>
<dbReference type="InterPro" id="IPR000073">
    <property type="entry name" value="AB_hydrolase_1"/>
</dbReference>
<evidence type="ECO:0000256" key="3">
    <source>
        <dbReference type="ARBA" id="ARBA00022801"/>
    </source>
</evidence>
<evidence type="ECO:0000256" key="8">
    <source>
        <dbReference type="PIRSR" id="PIRSR000862-1"/>
    </source>
</evidence>
<evidence type="ECO:0000256" key="7">
    <source>
        <dbReference type="PIRNR" id="PIRNR000862"/>
    </source>
</evidence>
<gene>
    <name evidence="10" type="ORF">GIB67_023298</name>
</gene>
<protein>
    <recommendedName>
        <fullName evidence="7">Lipase</fullName>
    </recommendedName>
</protein>
<keyword evidence="2" id="KW-0732">Signal</keyword>
<dbReference type="AlphaFoldDB" id="A0A7J7P0A3"/>
<dbReference type="InterPro" id="IPR029058">
    <property type="entry name" value="AB_hydrolase_fold"/>
</dbReference>
<dbReference type="Pfam" id="PF00561">
    <property type="entry name" value="Abhydrolase_1"/>
    <property type="match status" value="1"/>
</dbReference>
<feature type="active site" description="Charge relay system" evidence="8">
    <location>
        <position position="359"/>
    </location>
</feature>
<accession>A0A7J7P0A3</accession>